<dbReference type="InterPro" id="IPR051435">
    <property type="entry name" value="RING_finger_E3_ubiq-ligases"/>
</dbReference>
<proteinExistence type="predicted"/>
<keyword evidence="3" id="KW-0862">Zinc</keyword>
<evidence type="ECO:0000256" key="2">
    <source>
        <dbReference type="ARBA" id="ARBA00022771"/>
    </source>
</evidence>
<dbReference type="InterPro" id="IPR013083">
    <property type="entry name" value="Znf_RING/FYVE/PHD"/>
</dbReference>
<dbReference type="WBParaSite" id="MBELARI_LOCUS15030">
    <property type="protein sequence ID" value="MBELARI_LOCUS15030"/>
    <property type="gene ID" value="MBELARI_LOCUS15030"/>
</dbReference>
<dbReference type="GO" id="GO:0016567">
    <property type="term" value="P:protein ubiquitination"/>
    <property type="evidence" value="ECO:0007669"/>
    <property type="project" value="TreeGrafter"/>
</dbReference>
<evidence type="ECO:0000256" key="1">
    <source>
        <dbReference type="ARBA" id="ARBA00022723"/>
    </source>
</evidence>
<dbReference type="PROSITE" id="PS50089">
    <property type="entry name" value="ZF_RING_2"/>
    <property type="match status" value="1"/>
</dbReference>
<evidence type="ECO:0000256" key="3">
    <source>
        <dbReference type="ARBA" id="ARBA00022833"/>
    </source>
</evidence>
<evidence type="ECO:0000313" key="8">
    <source>
        <dbReference type="WBParaSite" id="MBELARI_LOCUS15030"/>
    </source>
</evidence>
<dbReference type="GO" id="GO:0008270">
    <property type="term" value="F:zinc ion binding"/>
    <property type="evidence" value="ECO:0007669"/>
    <property type="project" value="UniProtKB-KW"/>
</dbReference>
<dbReference type="GO" id="GO:0061630">
    <property type="term" value="F:ubiquitin protein ligase activity"/>
    <property type="evidence" value="ECO:0007669"/>
    <property type="project" value="TreeGrafter"/>
</dbReference>
<dbReference type="Proteomes" id="UP000887575">
    <property type="component" value="Unassembled WGS sequence"/>
</dbReference>
<dbReference type="InterPro" id="IPR001841">
    <property type="entry name" value="Znf_RING"/>
</dbReference>
<dbReference type="AlphaFoldDB" id="A0AAF3ELY8"/>
<evidence type="ECO:0000259" key="6">
    <source>
        <dbReference type="PROSITE" id="PS50089"/>
    </source>
</evidence>
<feature type="region of interest" description="Disordered" evidence="5">
    <location>
        <begin position="332"/>
        <end position="352"/>
    </location>
</feature>
<evidence type="ECO:0000313" key="7">
    <source>
        <dbReference type="Proteomes" id="UP000887575"/>
    </source>
</evidence>
<evidence type="ECO:0000256" key="4">
    <source>
        <dbReference type="PROSITE-ProRule" id="PRU00175"/>
    </source>
</evidence>
<name>A0AAF3ELY8_9BILA</name>
<dbReference type="SMART" id="SM00184">
    <property type="entry name" value="RING"/>
    <property type="match status" value="1"/>
</dbReference>
<feature type="domain" description="RING-type" evidence="6">
    <location>
        <begin position="29"/>
        <end position="78"/>
    </location>
</feature>
<keyword evidence="2 4" id="KW-0863">Zinc-finger</keyword>
<dbReference type="PANTHER" id="PTHR22791">
    <property type="entry name" value="RING-TYPE DOMAIN-CONTAINING PROTEIN"/>
    <property type="match status" value="1"/>
</dbReference>
<dbReference type="InterPro" id="IPR017907">
    <property type="entry name" value="Znf_RING_CS"/>
</dbReference>
<keyword evidence="1" id="KW-0479">Metal-binding</keyword>
<dbReference type="Gene3D" id="3.30.40.10">
    <property type="entry name" value="Zinc/RING finger domain, C3HC4 (zinc finger)"/>
    <property type="match status" value="1"/>
</dbReference>
<dbReference type="PANTHER" id="PTHR22791:SF34">
    <property type="entry name" value="RING-TYPE DOMAIN-CONTAINING PROTEIN"/>
    <property type="match status" value="1"/>
</dbReference>
<protein>
    <submittedName>
        <fullName evidence="8">RING-type domain-containing protein</fullName>
    </submittedName>
</protein>
<dbReference type="SUPFAM" id="SSF57850">
    <property type="entry name" value="RING/U-box"/>
    <property type="match status" value="1"/>
</dbReference>
<evidence type="ECO:0000256" key="5">
    <source>
        <dbReference type="SAM" id="MobiDB-lite"/>
    </source>
</evidence>
<organism evidence="7 8">
    <name type="scientific">Mesorhabditis belari</name>
    <dbReference type="NCBI Taxonomy" id="2138241"/>
    <lineage>
        <taxon>Eukaryota</taxon>
        <taxon>Metazoa</taxon>
        <taxon>Ecdysozoa</taxon>
        <taxon>Nematoda</taxon>
        <taxon>Chromadorea</taxon>
        <taxon>Rhabditida</taxon>
        <taxon>Rhabditina</taxon>
        <taxon>Rhabditomorpha</taxon>
        <taxon>Rhabditoidea</taxon>
        <taxon>Rhabditidae</taxon>
        <taxon>Mesorhabditinae</taxon>
        <taxon>Mesorhabditis</taxon>
    </lineage>
</organism>
<dbReference type="PROSITE" id="PS00518">
    <property type="entry name" value="ZF_RING_1"/>
    <property type="match status" value="1"/>
</dbReference>
<sequence>MPPVMIEPISPKSGRLVSFLFEGDETVSCEVCLEPFQPTQRPPKILPCGHNFCSQCLFSLCCHQEYYLLDSINCPTCRRQFSTNTAKHAPTNYDLCKILENVQKGRELNNITVIHVSGFEEKLEAGNGEKKKWKSSEIDRERKHAKELTLGDEMRKLSGSKREKIAIKRCLDCKRKVTTKNLAKLARHCEECSANTSSVNFSCLECCVNLHNGHRLYSIQQMCAIKIQVLSEVREIRNKTLDAGEQFERRFAELRAAGAPIDCPQLVAAKQNCMNEALSNIDATIRRLEAKKLLPAAMLKVIRESQYAHYTRVSQINARLEKSVVLPQPETPVDAKKGLGRQPSFLSTSASSSRLRQQKLTVRGDDSLAREALHTITHVLPQTNEKAAQLAETVMRFSPRDTVEQRKQLYLNATTLLTQILYDDFNLPTLEMFKDVFLNCFYQLHVLSRKKNDFGSEKKITRKEIWKGVQFAYNELLKIASKKFAAAHPERIDVIDDLAYLCHLFADVCDQGTVTICMIEAARARASDSLLDVSQRELAQQRLQQIDDHLLDCRRVQKLHQLRSNTEKRKGLKSFFACLRPSTSP</sequence>
<keyword evidence="7" id="KW-1185">Reference proteome</keyword>
<reference evidence="8" key="1">
    <citation type="submission" date="2024-02" db="UniProtKB">
        <authorList>
            <consortium name="WormBaseParasite"/>
        </authorList>
    </citation>
    <scope>IDENTIFICATION</scope>
</reference>
<dbReference type="Pfam" id="PF13445">
    <property type="entry name" value="zf-RING_UBOX"/>
    <property type="match status" value="1"/>
</dbReference>
<accession>A0AAF3ELY8</accession>
<dbReference type="InterPro" id="IPR027370">
    <property type="entry name" value="Znf-RING_euk"/>
</dbReference>